<evidence type="ECO:0000256" key="1">
    <source>
        <dbReference type="ARBA" id="ARBA00010617"/>
    </source>
</evidence>
<dbReference type="PRINTS" id="PR00385">
    <property type="entry name" value="P450"/>
</dbReference>
<dbReference type="GO" id="GO:0004497">
    <property type="term" value="F:monooxygenase activity"/>
    <property type="evidence" value="ECO:0007669"/>
    <property type="project" value="UniProtKB-KW"/>
</dbReference>
<name>A0A2C9VTT0_MANES</name>
<evidence type="ECO:0000256" key="2">
    <source>
        <dbReference type="ARBA" id="ARBA00022723"/>
    </source>
</evidence>
<dbReference type="Proteomes" id="UP000091857">
    <property type="component" value="Chromosome 5"/>
</dbReference>
<dbReference type="EMBL" id="CM004391">
    <property type="protein sequence ID" value="OAY49549.1"/>
    <property type="molecule type" value="Genomic_DNA"/>
</dbReference>
<comment type="cofactor">
    <cofactor evidence="4">
        <name>heme</name>
        <dbReference type="ChEBI" id="CHEBI:30413"/>
    </cofactor>
</comment>
<keyword evidence="5" id="KW-0503">Monooxygenase</keyword>
<dbReference type="OMA" id="HAIHHER"/>
<sequence length="503" mass="58300">MDSLNFLQEWCQGKTIILYFLVLFSLLLLFQRTRSSKLNLPPSPPKLPIIGNLHQLSTLPYESFRNLSNKYGPLMLLHLGSVPTLVVSSLETAEEITKKHDIIFADRPSLTSVAIVFKDCLDMAFGPYCEYWRGARKLCALQLLSQRRVQAFHFVREEEVAKMVEKIRLLSINGAAINISDHFMSLSHNVLSKSAFGCLYDGEGGKYKSFGEMARRTMDLLASFCFRDLFPYLSWIDHLTGLVGNLEEISRELNDFFDRVIRERQALMNDDNEQYLVDILLRLRMEGTELDLSRNNVKAILMDMFIVGTDTTAATMDWMMSELMKNPRIMNKAQEEVRRVVRNKSNITESDINQMEYLKCVMKETVRFHASAMMRRQTSASIKLQGYDIPKKTRVFINTWAIQRDSKLWDRPEEFLPERFLNCSQDSKEHKQLLFSFGTGRRFCPGMSYAYAETEYAIANLLYWFDWELPHGTRAEDLDMSDKYTLIIRRKTPLCVVAHAHSP</sequence>
<proteinExistence type="inferred from homology"/>
<dbReference type="OrthoDB" id="832218at2759"/>
<keyword evidence="8" id="KW-1185">Reference proteome</keyword>
<dbReference type="GO" id="GO:0005506">
    <property type="term" value="F:iron ion binding"/>
    <property type="evidence" value="ECO:0007669"/>
    <property type="project" value="InterPro"/>
</dbReference>
<evidence type="ECO:0000313" key="7">
    <source>
        <dbReference type="EMBL" id="OAY49549.1"/>
    </source>
</evidence>
<comment type="caution">
    <text evidence="7">The sequence shown here is derived from an EMBL/GenBank/DDBJ whole genome shotgun (WGS) entry which is preliminary data.</text>
</comment>
<keyword evidence="4 5" id="KW-0349">Heme</keyword>
<dbReference type="PANTHER" id="PTHR47955">
    <property type="entry name" value="CYTOCHROME P450 FAMILY 71 PROTEIN"/>
    <property type="match status" value="1"/>
</dbReference>
<dbReference type="Pfam" id="PF00067">
    <property type="entry name" value="p450"/>
    <property type="match status" value="1"/>
</dbReference>
<evidence type="ECO:0000256" key="5">
    <source>
        <dbReference type="RuleBase" id="RU000461"/>
    </source>
</evidence>
<evidence type="ECO:0000256" key="4">
    <source>
        <dbReference type="PIRSR" id="PIRSR602401-1"/>
    </source>
</evidence>
<keyword evidence="6" id="KW-0812">Transmembrane</keyword>
<feature type="binding site" description="axial binding residue" evidence="4">
    <location>
        <position position="444"/>
    </location>
    <ligand>
        <name>heme</name>
        <dbReference type="ChEBI" id="CHEBI:30413"/>
    </ligand>
    <ligandPart>
        <name>Fe</name>
        <dbReference type="ChEBI" id="CHEBI:18248"/>
    </ligandPart>
</feature>
<dbReference type="PROSITE" id="PS00086">
    <property type="entry name" value="CYTOCHROME_P450"/>
    <property type="match status" value="1"/>
</dbReference>
<dbReference type="InterPro" id="IPR036396">
    <property type="entry name" value="Cyt_P450_sf"/>
</dbReference>
<gene>
    <name evidence="7" type="ORF">MANES_05G065000v8</name>
</gene>
<comment type="similarity">
    <text evidence="1 5">Belongs to the cytochrome P450 family.</text>
</comment>
<evidence type="ECO:0008006" key="9">
    <source>
        <dbReference type="Google" id="ProtNLM"/>
    </source>
</evidence>
<dbReference type="AlphaFoldDB" id="A0A2C9VTT0"/>
<keyword evidence="6" id="KW-0472">Membrane</keyword>
<evidence type="ECO:0000256" key="6">
    <source>
        <dbReference type="SAM" id="Phobius"/>
    </source>
</evidence>
<keyword evidence="6" id="KW-1133">Transmembrane helix</keyword>
<dbReference type="GO" id="GO:0016705">
    <property type="term" value="F:oxidoreductase activity, acting on paired donors, with incorporation or reduction of molecular oxygen"/>
    <property type="evidence" value="ECO:0007669"/>
    <property type="project" value="InterPro"/>
</dbReference>
<keyword evidence="5" id="KW-0560">Oxidoreductase</keyword>
<dbReference type="FunFam" id="1.10.630.10:FF:000011">
    <property type="entry name" value="Cytochrome P450 83B1"/>
    <property type="match status" value="1"/>
</dbReference>
<dbReference type="PANTHER" id="PTHR47955:SF18">
    <property type="entry name" value="CYTOCHROME P450 71A1-LIKE"/>
    <property type="match status" value="1"/>
</dbReference>
<dbReference type="GO" id="GO:0020037">
    <property type="term" value="F:heme binding"/>
    <property type="evidence" value="ECO:0007669"/>
    <property type="project" value="InterPro"/>
</dbReference>
<reference evidence="8" key="1">
    <citation type="journal article" date="2016" name="Nat. Biotechnol.">
        <title>Sequencing wild and cultivated cassava and related species reveals extensive interspecific hybridization and genetic diversity.</title>
        <authorList>
            <person name="Bredeson J.V."/>
            <person name="Lyons J.B."/>
            <person name="Prochnik S.E."/>
            <person name="Wu G.A."/>
            <person name="Ha C.M."/>
            <person name="Edsinger-Gonzales E."/>
            <person name="Grimwood J."/>
            <person name="Schmutz J."/>
            <person name="Rabbi I.Y."/>
            <person name="Egesi C."/>
            <person name="Nauluvula P."/>
            <person name="Lebot V."/>
            <person name="Ndunguru J."/>
            <person name="Mkamilo G."/>
            <person name="Bart R.S."/>
            <person name="Setter T.L."/>
            <person name="Gleadow R.M."/>
            <person name="Kulakow P."/>
            <person name="Ferguson M.E."/>
            <person name="Rounsley S."/>
            <person name="Rokhsar D.S."/>
        </authorList>
    </citation>
    <scope>NUCLEOTIDE SEQUENCE [LARGE SCALE GENOMIC DNA]</scope>
    <source>
        <strain evidence="8">cv. AM560-2</strain>
    </source>
</reference>
<dbReference type="SUPFAM" id="SSF48264">
    <property type="entry name" value="Cytochrome P450"/>
    <property type="match status" value="1"/>
</dbReference>
<organism evidence="7 8">
    <name type="scientific">Manihot esculenta</name>
    <name type="common">Cassava</name>
    <name type="synonym">Jatropha manihot</name>
    <dbReference type="NCBI Taxonomy" id="3983"/>
    <lineage>
        <taxon>Eukaryota</taxon>
        <taxon>Viridiplantae</taxon>
        <taxon>Streptophyta</taxon>
        <taxon>Embryophyta</taxon>
        <taxon>Tracheophyta</taxon>
        <taxon>Spermatophyta</taxon>
        <taxon>Magnoliopsida</taxon>
        <taxon>eudicotyledons</taxon>
        <taxon>Gunneridae</taxon>
        <taxon>Pentapetalae</taxon>
        <taxon>rosids</taxon>
        <taxon>fabids</taxon>
        <taxon>Malpighiales</taxon>
        <taxon>Euphorbiaceae</taxon>
        <taxon>Crotonoideae</taxon>
        <taxon>Manihoteae</taxon>
        <taxon>Manihot</taxon>
    </lineage>
</organism>
<keyword evidence="2 4" id="KW-0479">Metal-binding</keyword>
<feature type="transmembrane region" description="Helical" evidence="6">
    <location>
        <begin position="12"/>
        <end position="30"/>
    </location>
</feature>
<dbReference type="PRINTS" id="PR00463">
    <property type="entry name" value="EP450I"/>
</dbReference>
<evidence type="ECO:0000313" key="8">
    <source>
        <dbReference type="Proteomes" id="UP000091857"/>
    </source>
</evidence>
<dbReference type="InterPro" id="IPR001128">
    <property type="entry name" value="Cyt_P450"/>
</dbReference>
<dbReference type="Gramene" id="Manes.05G065000.1.v8.1">
    <property type="protein sequence ID" value="Manes.05G065000.1.v8.1.CDS"/>
    <property type="gene ID" value="Manes.05G065000.v8.1"/>
</dbReference>
<protein>
    <recommendedName>
        <fullName evidence="9">Cytochrome P450</fullName>
    </recommendedName>
</protein>
<dbReference type="CDD" id="cd11072">
    <property type="entry name" value="CYP71-like"/>
    <property type="match status" value="1"/>
</dbReference>
<dbReference type="InterPro" id="IPR002401">
    <property type="entry name" value="Cyt_P450_E_grp-I"/>
</dbReference>
<dbReference type="InterPro" id="IPR017972">
    <property type="entry name" value="Cyt_P450_CS"/>
</dbReference>
<dbReference type="STRING" id="3983.A0A2C9VTT0"/>
<evidence type="ECO:0000256" key="3">
    <source>
        <dbReference type="ARBA" id="ARBA00023004"/>
    </source>
</evidence>
<keyword evidence="3 4" id="KW-0408">Iron</keyword>
<dbReference type="Gene3D" id="1.10.630.10">
    <property type="entry name" value="Cytochrome P450"/>
    <property type="match status" value="1"/>
</dbReference>
<accession>A0A2C9VTT0</accession>